<dbReference type="AlphaFoldDB" id="A0A2N0NBV3"/>
<accession>A0A2N0NBV3</accession>
<gene>
    <name evidence="1" type="ORF">RhiirA5_446210</name>
</gene>
<comment type="caution">
    <text evidence="1">The sequence shown here is derived from an EMBL/GenBank/DDBJ whole genome shotgun (WGS) entry which is preliminary data.</text>
</comment>
<reference evidence="1 2" key="2">
    <citation type="submission" date="2017-09" db="EMBL/GenBank/DDBJ databases">
        <title>Extensive intraspecific genome diversity in a model arbuscular mycorrhizal fungus.</title>
        <authorList>
            <person name="Chen E.C."/>
            <person name="Morin E."/>
            <person name="Beaudet D."/>
            <person name="Noel J."/>
            <person name="Ndikumana S."/>
            <person name="Charron P."/>
            <person name="St-Onge C."/>
            <person name="Giorgi J."/>
            <person name="Grigoriev I.V."/>
            <person name="Roux C."/>
            <person name="Martin F.M."/>
            <person name="Corradi N."/>
        </authorList>
    </citation>
    <scope>NUCLEOTIDE SEQUENCE [LARGE SCALE GENOMIC DNA]</scope>
    <source>
        <strain evidence="1 2">A5</strain>
    </source>
</reference>
<dbReference type="Proteomes" id="UP000232722">
    <property type="component" value="Unassembled WGS sequence"/>
</dbReference>
<evidence type="ECO:0000313" key="2">
    <source>
        <dbReference type="Proteomes" id="UP000232722"/>
    </source>
</evidence>
<reference evidence="1 2" key="1">
    <citation type="submission" date="2016-04" db="EMBL/GenBank/DDBJ databases">
        <title>Genome analyses suggest a sexual origin of heterokaryosis in a supposedly ancient asexual fungus.</title>
        <authorList>
            <person name="Ropars J."/>
            <person name="Sedzielewska K."/>
            <person name="Noel J."/>
            <person name="Charron P."/>
            <person name="Farinelli L."/>
            <person name="Marton T."/>
            <person name="Kruger M."/>
            <person name="Pelin A."/>
            <person name="Brachmann A."/>
            <person name="Corradi N."/>
        </authorList>
    </citation>
    <scope>NUCLEOTIDE SEQUENCE [LARGE SCALE GENOMIC DNA]</scope>
    <source>
        <strain evidence="1 2">A5</strain>
    </source>
</reference>
<organism evidence="1 2">
    <name type="scientific">Rhizophagus irregularis</name>
    <dbReference type="NCBI Taxonomy" id="588596"/>
    <lineage>
        <taxon>Eukaryota</taxon>
        <taxon>Fungi</taxon>
        <taxon>Fungi incertae sedis</taxon>
        <taxon>Mucoromycota</taxon>
        <taxon>Glomeromycotina</taxon>
        <taxon>Glomeromycetes</taxon>
        <taxon>Glomerales</taxon>
        <taxon>Glomeraceae</taxon>
        <taxon>Rhizophagus</taxon>
    </lineage>
</organism>
<dbReference type="EMBL" id="LLXJ01012502">
    <property type="protein sequence ID" value="PKB92062.1"/>
    <property type="molecule type" value="Genomic_DNA"/>
</dbReference>
<protein>
    <submittedName>
        <fullName evidence="1">Uncharacterized protein</fullName>
    </submittedName>
</protein>
<proteinExistence type="predicted"/>
<name>A0A2N0NBV3_9GLOM</name>
<sequence>MEPIDDFSWNSEVPDKTYQKYWNSEMEPIDDFSWNSEVPDRTYQRYWNLEVPDGTY</sequence>
<dbReference type="VEuPathDB" id="FungiDB:RhiirA1_464194"/>
<evidence type="ECO:0000313" key="1">
    <source>
        <dbReference type="EMBL" id="PKB92062.1"/>
    </source>
</evidence>